<dbReference type="AlphaFoldDB" id="A0A7W9BAY7"/>
<dbReference type="RefSeq" id="WP_184054623.1">
    <property type="nucleotide sequence ID" value="NZ_JACIJK010000002.1"/>
</dbReference>
<dbReference type="PROSITE" id="PS51257">
    <property type="entry name" value="PROKAR_LIPOPROTEIN"/>
    <property type="match status" value="1"/>
</dbReference>
<proteinExistence type="predicted"/>
<sequence length="73" mass="8046">MERRSTRRAVLLLITVLACCLTVRSPLMPTRDWYFSVEVAQVRVSVGMAAAPVRNRTVLFNTGQVIAALGLAQ</sequence>
<dbReference type="EMBL" id="JACIJK010000002">
    <property type="protein sequence ID" value="MBB5713838.1"/>
    <property type="molecule type" value="Genomic_DNA"/>
</dbReference>
<dbReference type="Proteomes" id="UP000546200">
    <property type="component" value="Unassembled WGS sequence"/>
</dbReference>
<organism evidence="1 2">
    <name type="scientific">Sphingomonas aerophila</name>
    <dbReference type="NCBI Taxonomy" id="1344948"/>
    <lineage>
        <taxon>Bacteria</taxon>
        <taxon>Pseudomonadati</taxon>
        <taxon>Pseudomonadota</taxon>
        <taxon>Alphaproteobacteria</taxon>
        <taxon>Sphingomonadales</taxon>
        <taxon>Sphingomonadaceae</taxon>
        <taxon>Sphingomonas</taxon>
    </lineage>
</organism>
<name>A0A7W9BAY7_9SPHN</name>
<accession>A0A7W9BAY7</accession>
<reference evidence="1 2" key="1">
    <citation type="submission" date="2020-08" db="EMBL/GenBank/DDBJ databases">
        <title>Genomic Encyclopedia of Type Strains, Phase IV (KMG-IV): sequencing the most valuable type-strain genomes for metagenomic binning, comparative biology and taxonomic classification.</title>
        <authorList>
            <person name="Goeker M."/>
        </authorList>
    </citation>
    <scope>NUCLEOTIDE SEQUENCE [LARGE SCALE GENOMIC DNA]</scope>
    <source>
        <strain evidence="1 2">DSM 100044</strain>
    </source>
</reference>
<keyword evidence="2" id="KW-1185">Reference proteome</keyword>
<evidence type="ECO:0000313" key="1">
    <source>
        <dbReference type="EMBL" id="MBB5713838.1"/>
    </source>
</evidence>
<comment type="caution">
    <text evidence="1">The sequence shown here is derived from an EMBL/GenBank/DDBJ whole genome shotgun (WGS) entry which is preliminary data.</text>
</comment>
<gene>
    <name evidence="1" type="ORF">FHS94_000661</name>
</gene>
<protein>
    <submittedName>
        <fullName evidence="1">Uncharacterized protein</fullName>
    </submittedName>
</protein>
<evidence type="ECO:0000313" key="2">
    <source>
        <dbReference type="Proteomes" id="UP000546200"/>
    </source>
</evidence>